<organism evidence="4 5">
    <name type="scientific">Phascolomyces articulosus</name>
    <dbReference type="NCBI Taxonomy" id="60185"/>
    <lineage>
        <taxon>Eukaryota</taxon>
        <taxon>Fungi</taxon>
        <taxon>Fungi incertae sedis</taxon>
        <taxon>Mucoromycota</taxon>
        <taxon>Mucoromycotina</taxon>
        <taxon>Mucoromycetes</taxon>
        <taxon>Mucorales</taxon>
        <taxon>Lichtheimiaceae</taxon>
        <taxon>Phascolomyces</taxon>
    </lineage>
</organism>
<dbReference type="SMART" id="SM00325">
    <property type="entry name" value="RhoGEF"/>
    <property type="match status" value="1"/>
</dbReference>
<proteinExistence type="predicted"/>
<evidence type="ECO:0000256" key="2">
    <source>
        <dbReference type="SAM" id="Phobius"/>
    </source>
</evidence>
<dbReference type="Gene3D" id="1.20.900.10">
    <property type="entry name" value="Dbl homology (DH) domain"/>
    <property type="match status" value="1"/>
</dbReference>
<dbReference type="GO" id="GO:0005085">
    <property type="term" value="F:guanyl-nucleotide exchange factor activity"/>
    <property type="evidence" value="ECO:0007669"/>
    <property type="project" value="UniProtKB-KW"/>
</dbReference>
<name>A0AAD5PHN6_9FUNG</name>
<dbReference type="PROSITE" id="PS50010">
    <property type="entry name" value="DH_2"/>
    <property type="match status" value="1"/>
</dbReference>
<reference evidence="4" key="1">
    <citation type="journal article" date="2022" name="IScience">
        <title>Evolution of zygomycete secretomes and the origins of terrestrial fungal ecologies.</title>
        <authorList>
            <person name="Chang Y."/>
            <person name="Wang Y."/>
            <person name="Mondo S."/>
            <person name="Ahrendt S."/>
            <person name="Andreopoulos W."/>
            <person name="Barry K."/>
            <person name="Beard J."/>
            <person name="Benny G.L."/>
            <person name="Blankenship S."/>
            <person name="Bonito G."/>
            <person name="Cuomo C."/>
            <person name="Desiro A."/>
            <person name="Gervers K.A."/>
            <person name="Hundley H."/>
            <person name="Kuo A."/>
            <person name="LaButti K."/>
            <person name="Lang B.F."/>
            <person name="Lipzen A."/>
            <person name="O'Donnell K."/>
            <person name="Pangilinan J."/>
            <person name="Reynolds N."/>
            <person name="Sandor L."/>
            <person name="Smith M.E."/>
            <person name="Tsang A."/>
            <person name="Grigoriev I.V."/>
            <person name="Stajich J.E."/>
            <person name="Spatafora J.W."/>
        </authorList>
    </citation>
    <scope>NUCLEOTIDE SEQUENCE</scope>
    <source>
        <strain evidence="4">RSA 2281</strain>
    </source>
</reference>
<dbReference type="PANTHER" id="PTHR46572:SF1">
    <property type="entry name" value="RHO1 GUANINE NUCLEOTIDE EXCHANGE FACTOR TUS1"/>
    <property type="match status" value="1"/>
</dbReference>
<evidence type="ECO:0000259" key="3">
    <source>
        <dbReference type="PROSITE" id="PS50010"/>
    </source>
</evidence>
<evidence type="ECO:0000313" key="4">
    <source>
        <dbReference type="EMBL" id="KAI9272686.1"/>
    </source>
</evidence>
<dbReference type="Pfam" id="PF00780">
    <property type="entry name" value="CNH"/>
    <property type="match status" value="1"/>
</dbReference>
<keyword evidence="1" id="KW-0344">Guanine-nucleotide releasing factor</keyword>
<keyword evidence="2" id="KW-0812">Transmembrane</keyword>
<feature type="transmembrane region" description="Helical" evidence="2">
    <location>
        <begin position="292"/>
        <end position="315"/>
    </location>
</feature>
<protein>
    <recommendedName>
        <fullName evidence="3">DH domain-containing protein</fullName>
    </recommendedName>
</protein>
<dbReference type="Proteomes" id="UP001209540">
    <property type="component" value="Unassembled WGS sequence"/>
</dbReference>
<comment type="caution">
    <text evidence="4">The sequence shown here is derived from an EMBL/GenBank/DDBJ whole genome shotgun (WGS) entry which is preliminary data.</text>
</comment>
<dbReference type="EMBL" id="JAIXMP010000005">
    <property type="protein sequence ID" value="KAI9272686.1"/>
    <property type="molecule type" value="Genomic_DNA"/>
</dbReference>
<dbReference type="InterPro" id="IPR052233">
    <property type="entry name" value="Rho-type_GEFs"/>
</dbReference>
<dbReference type="InterPro" id="IPR035899">
    <property type="entry name" value="DBL_dom_sf"/>
</dbReference>
<accession>A0AAD5PHN6</accession>
<keyword evidence="2" id="KW-1133">Transmembrane helix</keyword>
<dbReference type="Pfam" id="PF00621">
    <property type="entry name" value="RhoGEF"/>
    <property type="match status" value="1"/>
</dbReference>
<dbReference type="SUPFAM" id="SSF48065">
    <property type="entry name" value="DBL homology domain (DH-domain)"/>
    <property type="match status" value="1"/>
</dbReference>
<dbReference type="PANTHER" id="PTHR46572">
    <property type="entry name" value="RHO1 GDP-GTP EXCHANGE PROTEIN 1-RELATED"/>
    <property type="match status" value="1"/>
</dbReference>
<evidence type="ECO:0000256" key="1">
    <source>
        <dbReference type="ARBA" id="ARBA00022658"/>
    </source>
</evidence>
<feature type="domain" description="DH" evidence="3">
    <location>
        <begin position="30"/>
        <end position="236"/>
    </location>
</feature>
<dbReference type="AlphaFoldDB" id="A0AAD5PHN6"/>
<keyword evidence="2" id="KW-0472">Membrane</keyword>
<keyword evidence="5" id="KW-1185">Reference proteome</keyword>
<dbReference type="InterPro" id="IPR001180">
    <property type="entry name" value="CNH_dom"/>
</dbReference>
<reference evidence="4" key="2">
    <citation type="submission" date="2023-02" db="EMBL/GenBank/DDBJ databases">
        <authorList>
            <consortium name="DOE Joint Genome Institute"/>
            <person name="Mondo S.J."/>
            <person name="Chang Y."/>
            <person name="Wang Y."/>
            <person name="Ahrendt S."/>
            <person name="Andreopoulos W."/>
            <person name="Barry K."/>
            <person name="Beard J."/>
            <person name="Benny G.L."/>
            <person name="Blankenship S."/>
            <person name="Bonito G."/>
            <person name="Cuomo C."/>
            <person name="Desiro A."/>
            <person name="Gervers K.A."/>
            <person name="Hundley H."/>
            <person name="Kuo A."/>
            <person name="LaButti K."/>
            <person name="Lang B.F."/>
            <person name="Lipzen A."/>
            <person name="O'Donnell K."/>
            <person name="Pangilinan J."/>
            <person name="Reynolds N."/>
            <person name="Sandor L."/>
            <person name="Smith M.W."/>
            <person name="Tsang A."/>
            <person name="Grigoriev I.V."/>
            <person name="Stajich J.E."/>
            <person name="Spatafora J.W."/>
        </authorList>
    </citation>
    <scope>NUCLEOTIDE SEQUENCE</scope>
    <source>
        <strain evidence="4">RSA 2281</strain>
    </source>
</reference>
<gene>
    <name evidence="4" type="ORF">BDA99DRAFT_498969</name>
</gene>
<sequence length="711" mass="81258">MSKSTTRKRNTWASSVSNQVLLSTPVHERSRQEAVFALIRNERHYRNELDTLQTRLVQPLYEFDRVDPQERATFIRSVFKNLPELRHANHKLVHALTERQKTFSSVIPTVSDVFSAHILPILDDYQDYCNNLPRATYLLTTHTQFPQQLTQTYWPLIKKPLEHLQRYPALLKAIMDATTTCTTMTSATSPIIAATPMTMNTTTTLVVDPDDEHPDNEVLQLCLEAIQLCLDNLKDQLETRKQLLDIEKWVGNTWQLDALERRIMHRCRATNMTDNNDPGNKINKRKSREGEIIVLDHVVLVLLPPVLFIPLPIVVCVPHQHHLTLAHPPRGLTFPVQLLDSSSEQLIQVIHDAQKELKQKQPTMLSQPPLASSTFESWTAAVRLPSSLENQQESLVVSSHHGVTVYPSREHILDIDVSGLATISCVSSSSKSVSTYLIIASRRLQLLLIYKIYPNPDCNSPSSGSCSSGDDHDGAEKHWKEQQPLVIENVLDGFHVVDKYVVYQDKKDMLVHLYNPRKRRTVKTIDVQSVRVSGFCSYSNGNRGGQQQKTLVMACDEDFILVDLSGQTMRRRIGLKEKGKALTIITPRTPLSSILGDGHDQADPHHCQKQHERLCYNRFVYTMDQKTLICEWEIRPKHVVYTNPYLLAFDQKQCVEIRHAETGALVHILYEERCKLIGKSTNDNTEEIFFSVQKDRRYNIVTFVKSHIPLS</sequence>
<evidence type="ECO:0000313" key="5">
    <source>
        <dbReference type="Proteomes" id="UP001209540"/>
    </source>
</evidence>
<dbReference type="InterPro" id="IPR000219">
    <property type="entry name" value="DH_dom"/>
</dbReference>